<dbReference type="InterPro" id="IPR051049">
    <property type="entry name" value="Dienelactone_hydrolase-like"/>
</dbReference>
<dbReference type="PANTHER" id="PTHR46623">
    <property type="entry name" value="CARBOXYMETHYLENEBUTENOLIDASE-RELATED"/>
    <property type="match status" value="1"/>
</dbReference>
<dbReference type="RefSeq" id="WP_114430665.1">
    <property type="nucleotide sequence ID" value="NZ_QPJM01000007.1"/>
</dbReference>
<feature type="domain" description="Dienelactone hydrolase" evidence="1">
    <location>
        <begin position="35"/>
        <end position="247"/>
    </location>
</feature>
<dbReference type="OrthoDB" id="9787933at2"/>
<gene>
    <name evidence="2" type="ORF">C7476_10777</name>
</gene>
<organism evidence="2 3">
    <name type="scientific">Phyllobacterium bourgognense</name>
    <dbReference type="NCBI Taxonomy" id="314236"/>
    <lineage>
        <taxon>Bacteria</taxon>
        <taxon>Pseudomonadati</taxon>
        <taxon>Pseudomonadota</taxon>
        <taxon>Alphaproteobacteria</taxon>
        <taxon>Hyphomicrobiales</taxon>
        <taxon>Phyllobacteriaceae</taxon>
        <taxon>Phyllobacterium</taxon>
    </lineage>
</organism>
<evidence type="ECO:0000313" key="3">
    <source>
        <dbReference type="Proteomes" id="UP000253324"/>
    </source>
</evidence>
<dbReference type="GO" id="GO:0016787">
    <property type="term" value="F:hydrolase activity"/>
    <property type="evidence" value="ECO:0007669"/>
    <property type="project" value="InterPro"/>
</dbReference>
<keyword evidence="3" id="KW-1185">Reference proteome</keyword>
<evidence type="ECO:0000259" key="1">
    <source>
        <dbReference type="Pfam" id="PF01738"/>
    </source>
</evidence>
<dbReference type="PANTHER" id="PTHR46623:SF10">
    <property type="entry name" value="CARBOXYMETHYLENEBUTENOLIDASE HOMOLOG"/>
    <property type="match status" value="1"/>
</dbReference>
<reference evidence="2 3" key="1">
    <citation type="submission" date="2018-07" db="EMBL/GenBank/DDBJ databases">
        <title>Genomic Encyclopedia of Type Strains, Phase III (KMG-III): the genomes of soil and plant-associated and newly described type strains.</title>
        <authorList>
            <person name="Whitman W."/>
        </authorList>
    </citation>
    <scope>NUCLEOTIDE SEQUENCE [LARGE SCALE GENOMIC DNA]</scope>
    <source>
        <strain evidence="2 3">31-25a</strain>
    </source>
</reference>
<dbReference type="SUPFAM" id="SSF53474">
    <property type="entry name" value="alpha/beta-Hydrolases"/>
    <property type="match status" value="1"/>
</dbReference>
<dbReference type="Gene3D" id="3.40.50.1820">
    <property type="entry name" value="alpha/beta hydrolase"/>
    <property type="match status" value="1"/>
</dbReference>
<dbReference type="InterPro" id="IPR002925">
    <property type="entry name" value="Dienelactn_hydro"/>
</dbReference>
<accession>A0A368YUQ2</accession>
<evidence type="ECO:0000313" key="2">
    <source>
        <dbReference type="EMBL" id="RCW82667.1"/>
    </source>
</evidence>
<dbReference type="InterPro" id="IPR029058">
    <property type="entry name" value="AB_hydrolase_fold"/>
</dbReference>
<comment type="caution">
    <text evidence="2">The sequence shown here is derived from an EMBL/GenBank/DDBJ whole genome shotgun (WGS) entry which is preliminary data.</text>
</comment>
<name>A0A368YUQ2_9HYPH</name>
<dbReference type="Pfam" id="PF01738">
    <property type="entry name" value="DLH"/>
    <property type="match status" value="1"/>
</dbReference>
<protein>
    <submittedName>
        <fullName evidence="2">Carboxymethylenebutenolidase</fullName>
    </submittedName>
</protein>
<sequence length="254" mass="26683">MKQSIEIKTADGTAKAAIFRADPSATAPKISSGERGAVFYMDAMGPRPALDGMAQRLANLGYVVLLPDLFYRFGAYGPFTGTAFSDETAKAQIMTMVRGTSQEMTRRDTTSFLDTLVAAGVTGPIGTVGYCMGGGRAVTAAGAFPDRVAAAASFHGGNLASDADDSPHRLAGAIKGRVYVGVAGVDGSFPPEQSARLAEALRTAEVDHIIENYVGMAHGWAVPDHGVYNAVGGDRHWKRLETFFDEALSQGTSL</sequence>
<dbReference type="AlphaFoldDB" id="A0A368YUQ2"/>
<proteinExistence type="predicted"/>
<dbReference type="Proteomes" id="UP000253324">
    <property type="component" value="Unassembled WGS sequence"/>
</dbReference>
<dbReference type="EMBL" id="QPJM01000007">
    <property type="protein sequence ID" value="RCW82667.1"/>
    <property type="molecule type" value="Genomic_DNA"/>
</dbReference>